<keyword evidence="4 6" id="KW-0808">Transferase</keyword>
<keyword evidence="8" id="KW-1185">Reference proteome</keyword>
<comment type="similarity">
    <text evidence="2 6">Belongs to the glycosyltransferase 92 family.</text>
</comment>
<dbReference type="GO" id="GO:0016020">
    <property type="term" value="C:membrane"/>
    <property type="evidence" value="ECO:0007669"/>
    <property type="project" value="UniProtKB-SubCell"/>
</dbReference>
<dbReference type="EMBL" id="WIXE01003179">
    <property type="protein sequence ID" value="KAK5984171.1"/>
    <property type="molecule type" value="Genomic_DNA"/>
</dbReference>
<evidence type="ECO:0000256" key="5">
    <source>
        <dbReference type="ARBA" id="ARBA00023136"/>
    </source>
</evidence>
<accession>A0AAN8FPN7</accession>
<evidence type="ECO:0000313" key="8">
    <source>
        <dbReference type="Proteomes" id="UP001331761"/>
    </source>
</evidence>
<dbReference type="Proteomes" id="UP001331761">
    <property type="component" value="Unassembled WGS sequence"/>
</dbReference>
<evidence type="ECO:0000256" key="2">
    <source>
        <dbReference type="ARBA" id="ARBA00007647"/>
    </source>
</evidence>
<gene>
    <name evidence="7" type="ORF">GCK32_015293</name>
</gene>
<comment type="caution">
    <text evidence="7">The sequence shown here is derived from an EMBL/GenBank/DDBJ whole genome shotgun (WGS) entry which is preliminary data.</text>
</comment>
<name>A0AAN8FPN7_TRICO</name>
<dbReference type="Pfam" id="PF01697">
    <property type="entry name" value="Glyco_transf_92"/>
    <property type="match status" value="1"/>
</dbReference>
<sequence>MHDCMLRARSHVKFIANFDLDDFPVATNGSLPDVLNQINDENVNIAEIIIDWKLTKQKIQWNSLQTPSDIRFMLSASKLIGDKSVRYDYRVSRKMFTRPERVAVFDMHSVYRNELIPGERKQYGHVIHSSHRLFILHMRRFQRNLIHNVIHYNTTINTRFLVGLNRKMMVNFRKRIKSDKFAAHQMAPWATEASEILRNLEQCRKEAFGVALTDDNRICQQSSGGCEPMLMTKSNFIRAPMSWIDLAHKAAFNSYTR</sequence>
<organism evidence="7 8">
    <name type="scientific">Trichostrongylus colubriformis</name>
    <name type="common">Black scour worm</name>
    <dbReference type="NCBI Taxonomy" id="6319"/>
    <lineage>
        <taxon>Eukaryota</taxon>
        <taxon>Metazoa</taxon>
        <taxon>Ecdysozoa</taxon>
        <taxon>Nematoda</taxon>
        <taxon>Chromadorea</taxon>
        <taxon>Rhabditida</taxon>
        <taxon>Rhabditina</taxon>
        <taxon>Rhabditomorpha</taxon>
        <taxon>Strongyloidea</taxon>
        <taxon>Trichostrongylidae</taxon>
        <taxon>Trichostrongylus</taxon>
    </lineage>
</organism>
<dbReference type="EC" id="2.4.1.-" evidence="6"/>
<dbReference type="InterPro" id="IPR008166">
    <property type="entry name" value="Glyco_transf_92"/>
</dbReference>
<comment type="subcellular location">
    <subcellularLocation>
        <location evidence="1">Membrane</location>
        <topology evidence="1">Single-pass membrane protein</topology>
    </subcellularLocation>
</comment>
<keyword evidence="5" id="KW-0472">Membrane</keyword>
<protein>
    <recommendedName>
        <fullName evidence="6">Glycosyltransferase family 92 protein</fullName>
        <ecNumber evidence="6">2.4.1.-</ecNumber>
    </recommendedName>
</protein>
<dbReference type="GO" id="GO:0016757">
    <property type="term" value="F:glycosyltransferase activity"/>
    <property type="evidence" value="ECO:0007669"/>
    <property type="project" value="UniProtKB-UniRule"/>
</dbReference>
<keyword evidence="3 6" id="KW-0328">Glycosyltransferase</keyword>
<evidence type="ECO:0000256" key="6">
    <source>
        <dbReference type="RuleBase" id="RU366017"/>
    </source>
</evidence>
<evidence type="ECO:0000313" key="7">
    <source>
        <dbReference type="EMBL" id="KAK5984171.1"/>
    </source>
</evidence>
<dbReference type="AlphaFoldDB" id="A0AAN8FPN7"/>
<evidence type="ECO:0000256" key="1">
    <source>
        <dbReference type="ARBA" id="ARBA00004167"/>
    </source>
</evidence>
<proteinExistence type="inferred from homology"/>
<evidence type="ECO:0000256" key="3">
    <source>
        <dbReference type="ARBA" id="ARBA00022676"/>
    </source>
</evidence>
<evidence type="ECO:0000256" key="4">
    <source>
        <dbReference type="ARBA" id="ARBA00022679"/>
    </source>
</evidence>
<reference evidence="7 8" key="1">
    <citation type="submission" date="2019-10" db="EMBL/GenBank/DDBJ databases">
        <title>Assembly and Annotation for the nematode Trichostrongylus colubriformis.</title>
        <authorList>
            <person name="Martin J."/>
        </authorList>
    </citation>
    <scope>NUCLEOTIDE SEQUENCE [LARGE SCALE GENOMIC DNA]</scope>
    <source>
        <strain evidence="7">G859</strain>
        <tissue evidence="7">Whole worm</tissue>
    </source>
</reference>